<evidence type="ECO:0000259" key="1">
    <source>
        <dbReference type="Pfam" id="PF03435"/>
    </source>
</evidence>
<dbReference type="PANTHER" id="PTHR43781:SF1">
    <property type="entry name" value="SACCHAROPINE DEHYDROGENASE"/>
    <property type="match status" value="1"/>
</dbReference>
<dbReference type="RefSeq" id="WP_115859629.1">
    <property type="nucleotide sequence ID" value="NZ_QTSU01000002.1"/>
</dbReference>
<dbReference type="Proteomes" id="UP000264492">
    <property type="component" value="Unassembled WGS sequence"/>
</dbReference>
<evidence type="ECO:0000313" key="2">
    <source>
        <dbReference type="EMBL" id="RDZ27253.1"/>
    </source>
</evidence>
<name>A0A371K008_9GAMM</name>
<dbReference type="SUPFAM" id="SSF51735">
    <property type="entry name" value="NAD(P)-binding Rossmann-fold domains"/>
    <property type="match status" value="1"/>
</dbReference>
<accession>A0A371K008</accession>
<protein>
    <submittedName>
        <fullName evidence="2">Saccharopine dehydrogenase</fullName>
    </submittedName>
</protein>
<gene>
    <name evidence="2" type="ORF">DX914_13475</name>
</gene>
<keyword evidence="3" id="KW-1185">Reference proteome</keyword>
<feature type="domain" description="Saccharopine dehydrogenase NADP binding" evidence="1">
    <location>
        <begin position="11"/>
        <end position="132"/>
    </location>
</feature>
<sequence length="343" mass="36504">MKLDACAPGRIAVYGAYGHTGRFVVAELLRRGWTPVLCGRDADQLQAMAADLPELDWKAAAIDDAAALDRALQGTVGVIHCAGPFLDTGAPLLQAALRAGVPYLDCCAEQRAVLDLARDYDAPARAAGVVAVPAMAFFGGLADLLATAALQGASDAERIDVAVGLDSWHATTGTRLTGQRNQWPRVVVSGGQLTPLASPPPQRLWSFPPPFGEQEALALPLSETVTLSRHLHCDEVHSYMNLAPVRDVRDPDTPLPQAADASGRSAQRFVVDVRVQRQGRVRRALAQGRDIYAVSAPLLVEAMERVLDGRVRGRGVLSPGAAFDARDFLACLSPNAFSVSYPT</sequence>
<evidence type="ECO:0000313" key="3">
    <source>
        <dbReference type="Proteomes" id="UP000264492"/>
    </source>
</evidence>
<comment type="caution">
    <text evidence="2">The sequence shown here is derived from an EMBL/GenBank/DDBJ whole genome shotgun (WGS) entry which is preliminary data.</text>
</comment>
<dbReference type="PANTHER" id="PTHR43781">
    <property type="entry name" value="SACCHAROPINE DEHYDROGENASE"/>
    <property type="match status" value="1"/>
</dbReference>
<organism evidence="2 3">
    <name type="scientific">Lysobacter silvisoli</name>
    <dbReference type="NCBI Taxonomy" id="2293254"/>
    <lineage>
        <taxon>Bacteria</taxon>
        <taxon>Pseudomonadati</taxon>
        <taxon>Pseudomonadota</taxon>
        <taxon>Gammaproteobacteria</taxon>
        <taxon>Lysobacterales</taxon>
        <taxon>Lysobacteraceae</taxon>
        <taxon>Lysobacter</taxon>
    </lineage>
</organism>
<dbReference type="EMBL" id="QTSU01000002">
    <property type="protein sequence ID" value="RDZ27253.1"/>
    <property type="molecule type" value="Genomic_DNA"/>
</dbReference>
<reference evidence="2 3" key="1">
    <citation type="submission" date="2018-08" db="EMBL/GenBank/DDBJ databases">
        <title>Lysobacter sp. zong2l5, whole genome shotgun sequence.</title>
        <authorList>
            <person name="Zhang X."/>
            <person name="Feng G."/>
            <person name="Zhu H."/>
        </authorList>
    </citation>
    <scope>NUCLEOTIDE SEQUENCE [LARGE SCALE GENOMIC DNA]</scope>
    <source>
        <strain evidence="3">zong2l5</strain>
    </source>
</reference>
<dbReference type="Pfam" id="PF03435">
    <property type="entry name" value="Sacchrp_dh_NADP"/>
    <property type="match status" value="1"/>
</dbReference>
<dbReference type="InterPro" id="IPR036291">
    <property type="entry name" value="NAD(P)-bd_dom_sf"/>
</dbReference>
<dbReference type="AlphaFoldDB" id="A0A371K008"/>
<dbReference type="InterPro" id="IPR005097">
    <property type="entry name" value="Sacchrp_dh_NADP-bd"/>
</dbReference>
<dbReference type="Gene3D" id="3.40.50.720">
    <property type="entry name" value="NAD(P)-binding Rossmann-like Domain"/>
    <property type="match status" value="1"/>
</dbReference>
<dbReference type="OrthoDB" id="4420885at2"/>
<proteinExistence type="predicted"/>